<dbReference type="STRING" id="1073328.SAMN05216294_1181"/>
<dbReference type="Proteomes" id="UP000199592">
    <property type="component" value="Unassembled WGS sequence"/>
</dbReference>
<keyword evidence="4" id="KW-0812">Transmembrane</keyword>
<dbReference type="SUPFAM" id="SSF46689">
    <property type="entry name" value="Homeodomain-like"/>
    <property type="match status" value="1"/>
</dbReference>
<dbReference type="PROSITE" id="PS00041">
    <property type="entry name" value="HTH_ARAC_FAMILY_1"/>
    <property type="match status" value="1"/>
</dbReference>
<dbReference type="AlphaFoldDB" id="A0A1H2X3P1"/>
<proteinExistence type="predicted"/>
<keyword evidence="4" id="KW-0472">Membrane</keyword>
<organism evidence="6 7">
    <name type="scientific">Flagellimonas zhangzhouensis</name>
    <dbReference type="NCBI Taxonomy" id="1073328"/>
    <lineage>
        <taxon>Bacteria</taxon>
        <taxon>Pseudomonadati</taxon>
        <taxon>Bacteroidota</taxon>
        <taxon>Flavobacteriia</taxon>
        <taxon>Flavobacteriales</taxon>
        <taxon>Flavobacteriaceae</taxon>
        <taxon>Flagellimonas</taxon>
    </lineage>
</organism>
<feature type="transmembrane region" description="Helical" evidence="4">
    <location>
        <begin position="127"/>
        <end position="148"/>
    </location>
</feature>
<evidence type="ECO:0000313" key="6">
    <source>
        <dbReference type="EMBL" id="SDW87104.1"/>
    </source>
</evidence>
<dbReference type="InterPro" id="IPR018062">
    <property type="entry name" value="HTH_AraC-typ_CS"/>
</dbReference>
<dbReference type="PANTHER" id="PTHR43280:SF2">
    <property type="entry name" value="HTH-TYPE TRANSCRIPTIONAL REGULATOR EXSA"/>
    <property type="match status" value="1"/>
</dbReference>
<feature type="domain" description="HTH araC/xylS-type" evidence="5">
    <location>
        <begin position="11"/>
        <end position="110"/>
    </location>
</feature>
<evidence type="ECO:0000256" key="3">
    <source>
        <dbReference type="ARBA" id="ARBA00023163"/>
    </source>
</evidence>
<dbReference type="InterPro" id="IPR009057">
    <property type="entry name" value="Homeodomain-like_sf"/>
</dbReference>
<keyword evidence="1" id="KW-0805">Transcription regulation</keyword>
<dbReference type="PROSITE" id="PS01124">
    <property type="entry name" value="HTH_ARAC_FAMILY_2"/>
    <property type="match status" value="1"/>
</dbReference>
<dbReference type="Gene3D" id="1.10.10.60">
    <property type="entry name" value="Homeodomain-like"/>
    <property type="match status" value="1"/>
</dbReference>
<dbReference type="InterPro" id="IPR011990">
    <property type="entry name" value="TPR-like_helical_dom_sf"/>
</dbReference>
<dbReference type="Pfam" id="PF12833">
    <property type="entry name" value="HTH_18"/>
    <property type="match status" value="1"/>
</dbReference>
<dbReference type="PRINTS" id="PR00032">
    <property type="entry name" value="HTHARAC"/>
</dbReference>
<dbReference type="GO" id="GO:0043565">
    <property type="term" value="F:sequence-specific DNA binding"/>
    <property type="evidence" value="ECO:0007669"/>
    <property type="project" value="InterPro"/>
</dbReference>
<evidence type="ECO:0000256" key="4">
    <source>
        <dbReference type="SAM" id="Phobius"/>
    </source>
</evidence>
<evidence type="ECO:0000313" key="7">
    <source>
        <dbReference type="Proteomes" id="UP000199592"/>
    </source>
</evidence>
<evidence type="ECO:0000256" key="1">
    <source>
        <dbReference type="ARBA" id="ARBA00023015"/>
    </source>
</evidence>
<dbReference type="EMBL" id="FNMY01000003">
    <property type="protein sequence ID" value="SDW87104.1"/>
    <property type="molecule type" value="Genomic_DNA"/>
</dbReference>
<dbReference type="SUPFAM" id="SSF48452">
    <property type="entry name" value="TPR-like"/>
    <property type="match status" value="2"/>
</dbReference>
<dbReference type="Gene3D" id="1.25.40.10">
    <property type="entry name" value="Tetratricopeptide repeat domain"/>
    <property type="match status" value="2"/>
</dbReference>
<reference evidence="7" key="1">
    <citation type="submission" date="2016-10" db="EMBL/GenBank/DDBJ databases">
        <authorList>
            <person name="Varghese N."/>
            <person name="Submissions S."/>
        </authorList>
    </citation>
    <scope>NUCLEOTIDE SEQUENCE [LARGE SCALE GENOMIC DNA]</scope>
    <source>
        <strain evidence="7">DSM 25030</strain>
    </source>
</reference>
<dbReference type="RefSeq" id="WP_090293449.1">
    <property type="nucleotide sequence ID" value="NZ_FNKI01000001.1"/>
</dbReference>
<sequence>MESENKNRFLERISRLICENFDNEQFCVEKLAKLYGTSRSQLYKKIKKHTGNSVNRFIKDVRLQKAMDLLEEDENSVSEVAYKVGFHSPAYFATCFKAKYGYSPGEVKHHIYTDEKGDTAPISKNNIVLVGAVILLIVAVIFSLRGMVVSSKDKKPIVAVLPFEDISKDKNNSWFCNGISVDISEKLSKLNGLQVISKTSTSRYKESLMSIPEIAKELKADYFLEGGVREFNNRILINVRLVDAEGVALWSESFNEEMNQLFKIQQEVSTRVAKLLEVSIDPKHSLLLEKVPTGNMEAYKLYLKGKEFNASAMAVNWDFESSIQYLKQAITLDSSFADAYAEMAYAQINKFIHNDKKDSIYLDQSLTNIDRALQLDSNTVIAHVSRAIIEYEIFDQPQKGLESLEKALAIDPNNAIVNFELAWYYGKNDDYIDEKKYLMYINIAAELDPLSRNHRFHKLEALRLNGLLNEAEIYLEKISPIIDELAIIYQKSENVAYRSNDRRQMLTVYMEALQDSVKMSSYQNAVLNQQVGRIYDQVFNNETLAVSYYEKAYALEPSFVYSYFFHLVANGDFEKAWKLSQSKDFKTIGTKQEQLYKLFFYYLFKKDYSQALLIANDSLLASRHDLKATVLAKMGRMEEADKVASYPMGNAYKAFAYAALGRRDSMYYYLGKPNMSWMLFNGYSQYDPYRDEQQFIEIQQQHLLPSQSSLNLSINPIN</sequence>
<dbReference type="GO" id="GO:0003700">
    <property type="term" value="F:DNA-binding transcription factor activity"/>
    <property type="evidence" value="ECO:0007669"/>
    <property type="project" value="InterPro"/>
</dbReference>
<name>A0A1H2X3P1_9FLAO</name>
<evidence type="ECO:0000256" key="2">
    <source>
        <dbReference type="ARBA" id="ARBA00023125"/>
    </source>
</evidence>
<dbReference type="OrthoDB" id="135231at2"/>
<keyword evidence="2" id="KW-0238">DNA-binding</keyword>
<accession>A0A1H2X3P1</accession>
<dbReference type="InterPro" id="IPR020449">
    <property type="entry name" value="Tscrpt_reg_AraC-type_HTH"/>
</dbReference>
<gene>
    <name evidence="6" type="ORF">SAMN04487892_2561</name>
</gene>
<dbReference type="SMART" id="SM00342">
    <property type="entry name" value="HTH_ARAC"/>
    <property type="match status" value="1"/>
</dbReference>
<protein>
    <submittedName>
        <fullName evidence="6">TolB amino-terminal domain-containing protein</fullName>
    </submittedName>
</protein>
<dbReference type="Pfam" id="PF13431">
    <property type="entry name" value="TPR_17"/>
    <property type="match status" value="1"/>
</dbReference>
<keyword evidence="7" id="KW-1185">Reference proteome</keyword>
<evidence type="ECO:0000259" key="5">
    <source>
        <dbReference type="PROSITE" id="PS01124"/>
    </source>
</evidence>
<keyword evidence="4" id="KW-1133">Transmembrane helix</keyword>
<dbReference type="PANTHER" id="PTHR43280">
    <property type="entry name" value="ARAC-FAMILY TRANSCRIPTIONAL REGULATOR"/>
    <property type="match status" value="1"/>
</dbReference>
<keyword evidence="3" id="KW-0804">Transcription</keyword>
<dbReference type="InterPro" id="IPR018060">
    <property type="entry name" value="HTH_AraC"/>
</dbReference>